<gene>
    <name evidence="1" type="ORF">C9F07_11975</name>
</gene>
<name>A0A4Z0N4X1_SALET</name>
<sequence length="61" mass="6841">MIQQGYYLALINYTIASSLRFTVPSKYLGAHTHKKRLVNGVPIAITSSRTVQNKSQVFVTE</sequence>
<evidence type="ECO:0000313" key="2">
    <source>
        <dbReference type="Proteomes" id="UP000298196"/>
    </source>
</evidence>
<protein>
    <submittedName>
        <fullName evidence="1">Uncharacterized protein</fullName>
    </submittedName>
</protein>
<organism evidence="1 2">
    <name type="scientific">Salmonella enterica subsp. enterica serovar Poona</name>
    <dbReference type="NCBI Taxonomy" id="436295"/>
    <lineage>
        <taxon>Bacteria</taxon>
        <taxon>Pseudomonadati</taxon>
        <taxon>Pseudomonadota</taxon>
        <taxon>Gammaproteobacteria</taxon>
        <taxon>Enterobacterales</taxon>
        <taxon>Enterobacteriaceae</taxon>
        <taxon>Salmonella</taxon>
    </lineage>
</organism>
<reference evidence="1 2" key="1">
    <citation type="submission" date="2018-03" db="EMBL/GenBank/DDBJ databases">
        <title>Non-Typhoidal Salmonella genome sequencing and assembly.</title>
        <authorList>
            <person name="Matchawe C."/>
        </authorList>
    </citation>
    <scope>NUCLEOTIDE SEQUENCE [LARGE SCALE GENOMIC DNA]</scope>
    <source>
        <strain evidence="1 2">22sa</strain>
    </source>
</reference>
<evidence type="ECO:0000313" key="1">
    <source>
        <dbReference type="EMBL" id="TGD87813.1"/>
    </source>
</evidence>
<proteinExistence type="predicted"/>
<dbReference type="Proteomes" id="UP000298196">
    <property type="component" value="Unassembled WGS sequence"/>
</dbReference>
<comment type="caution">
    <text evidence="1">The sequence shown here is derived from an EMBL/GenBank/DDBJ whole genome shotgun (WGS) entry which is preliminary data.</text>
</comment>
<keyword evidence="2" id="KW-1185">Reference proteome</keyword>
<dbReference type="AlphaFoldDB" id="A0A4Z0N4X1"/>
<accession>A0A4Z0N4X1</accession>
<dbReference type="EMBL" id="PYKI01001278">
    <property type="protein sequence ID" value="TGD87813.1"/>
    <property type="molecule type" value="Genomic_DNA"/>
</dbReference>